<dbReference type="PANTHER" id="PTHR30409:SF1">
    <property type="entry name" value="CARBAMATE KINASE-RELATED"/>
    <property type="match status" value="1"/>
</dbReference>
<sequence length="309" mass="33562">MKTLVIALGGNMLLRKGESGTFDAQLENAKRTAKRIAGLIERGYRVVITHGNGPQVGNILIQQEKGRDEVPAMPLDVCVAESQGEIGYMLQRALRAELIKRGIKRPVATIVTQVRVDENDAAFKNPTKPIGPFYSKQEAAKLSKKTGALFKEDAGRGYRRVVPSPKPREIVEKDAVRRMIKGGVIVIASGGGGIPVVKRGNRFRGVEAVIDKDLAAAVLAEDVDADMLIILTDVKAVFLDYRGKCEIELRKTTPEDASRYMKEGHFAPGSMGPKVQAAIDFALKGGRTIITSPRYLEKALKGDAGTLIE</sequence>
<evidence type="ECO:0000259" key="7">
    <source>
        <dbReference type="Pfam" id="PF00696"/>
    </source>
</evidence>
<dbReference type="PIRSF" id="PIRSF000723">
    <property type="entry name" value="Carbamate_kin"/>
    <property type="match status" value="1"/>
</dbReference>
<dbReference type="KEGG" id="flt:Sv326_0236"/>
<dbReference type="GO" id="GO:0019546">
    <property type="term" value="P:L-arginine deiminase pathway"/>
    <property type="evidence" value="ECO:0007669"/>
    <property type="project" value="TreeGrafter"/>
</dbReference>
<name>A0A7D5XCA1_FERL1</name>
<dbReference type="AlphaFoldDB" id="A0A7D5XCA1"/>
<evidence type="ECO:0000256" key="6">
    <source>
        <dbReference type="PIRNR" id="PIRNR000723"/>
    </source>
</evidence>
<dbReference type="NCBIfam" id="TIGR00746">
    <property type="entry name" value="arcC"/>
    <property type="match status" value="1"/>
</dbReference>
<dbReference type="GO" id="GO:0005829">
    <property type="term" value="C:cytosol"/>
    <property type="evidence" value="ECO:0007669"/>
    <property type="project" value="TreeGrafter"/>
</dbReference>
<evidence type="ECO:0000256" key="2">
    <source>
        <dbReference type="ARBA" id="ARBA00020752"/>
    </source>
</evidence>
<evidence type="ECO:0000256" key="1">
    <source>
        <dbReference type="ARBA" id="ARBA00011066"/>
    </source>
</evidence>
<dbReference type="GO" id="GO:0008804">
    <property type="term" value="F:carbamate kinase activity"/>
    <property type="evidence" value="ECO:0007669"/>
    <property type="project" value="UniProtKB-UniRule"/>
</dbReference>
<evidence type="ECO:0000256" key="3">
    <source>
        <dbReference type="ARBA" id="ARBA00022679"/>
    </source>
</evidence>
<gene>
    <name evidence="8" type="ORF">Sv326_0236</name>
</gene>
<proteinExistence type="inferred from homology"/>
<dbReference type="InterPro" id="IPR036393">
    <property type="entry name" value="AceGlu_kinase-like_sf"/>
</dbReference>
<dbReference type="Gene3D" id="3.40.1160.10">
    <property type="entry name" value="Acetylglutamate kinase-like"/>
    <property type="match status" value="1"/>
</dbReference>
<accession>A0A7D5XCA1</accession>
<comment type="similarity">
    <text evidence="1 6">Belongs to the carbamate kinase family.</text>
</comment>
<organism evidence="8 9">
    <name type="scientific">Fermentimicrarchaeum limneticum</name>
    <dbReference type="NCBI Taxonomy" id="2795018"/>
    <lineage>
        <taxon>Archaea</taxon>
        <taxon>Candidatus Micrarchaeota</taxon>
        <taxon>Candidatus Fermentimicrarchaeales</taxon>
        <taxon>Candidatus Fermentimicrarchaeaceae</taxon>
        <taxon>Candidatus Fermentimicrarchaeum</taxon>
    </lineage>
</organism>
<dbReference type="NCBIfam" id="NF009007">
    <property type="entry name" value="PRK12352.1"/>
    <property type="match status" value="1"/>
</dbReference>
<evidence type="ECO:0000256" key="5">
    <source>
        <dbReference type="NCBIfam" id="TIGR00746"/>
    </source>
</evidence>
<dbReference type="InterPro" id="IPR001048">
    <property type="entry name" value="Asp/Glu/Uridylate_kinase"/>
</dbReference>
<evidence type="ECO:0000313" key="8">
    <source>
        <dbReference type="EMBL" id="QLJ52411.1"/>
    </source>
</evidence>
<reference evidence="9" key="1">
    <citation type="submission" date="2020-07" db="EMBL/GenBank/DDBJ databases">
        <title>Metabolic diversity and evolutionary history of the archaeal phylum ###Micrarchaeota### uncovered from a freshwater lake metagenome.</title>
        <authorList>
            <person name="Kadnikov V.V."/>
            <person name="Savvichev A.S."/>
            <person name="Mardanov A.V."/>
            <person name="Beletsky A.V."/>
            <person name="Chupakov A.V."/>
            <person name="Kokryatskaya N.M."/>
            <person name="Pimenov N.V."/>
            <person name="Ravin N.V."/>
        </authorList>
    </citation>
    <scope>NUCLEOTIDE SEQUENCE [LARGE SCALE GENOMIC DNA]</scope>
</reference>
<dbReference type="PANTHER" id="PTHR30409">
    <property type="entry name" value="CARBAMATE KINASE"/>
    <property type="match status" value="1"/>
</dbReference>
<dbReference type="SUPFAM" id="SSF53633">
    <property type="entry name" value="Carbamate kinase-like"/>
    <property type="match status" value="1"/>
</dbReference>
<keyword evidence="3 6" id="KW-0808">Transferase</keyword>
<protein>
    <recommendedName>
        <fullName evidence="2 5">Carbamate kinase</fullName>
    </recommendedName>
</protein>
<keyword evidence="4 6" id="KW-0418">Kinase</keyword>
<dbReference type="CDD" id="cd04235">
    <property type="entry name" value="AAK_CK"/>
    <property type="match status" value="1"/>
</dbReference>
<dbReference type="Proteomes" id="UP000510821">
    <property type="component" value="Chromosome"/>
</dbReference>
<evidence type="ECO:0000313" key="9">
    <source>
        <dbReference type="Proteomes" id="UP000510821"/>
    </source>
</evidence>
<dbReference type="PRINTS" id="PR01469">
    <property type="entry name" value="CARBMTKINASE"/>
</dbReference>
<evidence type="ECO:0000256" key="4">
    <source>
        <dbReference type="ARBA" id="ARBA00022777"/>
    </source>
</evidence>
<feature type="domain" description="Aspartate/glutamate/uridylate kinase" evidence="7">
    <location>
        <begin position="2"/>
        <end position="290"/>
    </location>
</feature>
<dbReference type="EMBL" id="CP058998">
    <property type="protein sequence ID" value="QLJ52411.1"/>
    <property type="molecule type" value="Genomic_DNA"/>
</dbReference>
<dbReference type="FunFam" id="3.40.1160.10:FF:000007">
    <property type="entry name" value="Carbamate kinase"/>
    <property type="match status" value="1"/>
</dbReference>
<dbReference type="Pfam" id="PF00696">
    <property type="entry name" value="AA_kinase"/>
    <property type="match status" value="1"/>
</dbReference>
<dbReference type="InterPro" id="IPR003964">
    <property type="entry name" value="Carb_kinase"/>
</dbReference>